<dbReference type="GO" id="GO:0009307">
    <property type="term" value="P:DNA restriction-modification system"/>
    <property type="evidence" value="ECO:0007669"/>
    <property type="project" value="UniProtKB-KW"/>
</dbReference>
<dbReference type="SUPFAM" id="SSF116734">
    <property type="entry name" value="DNA methylase specificity domain"/>
    <property type="match status" value="1"/>
</dbReference>
<evidence type="ECO:0000313" key="3">
    <source>
        <dbReference type="EMBL" id="AKB32899.1"/>
    </source>
</evidence>
<keyword evidence="2" id="KW-0238">DNA-binding</keyword>
<sequence length="67" mass="7857">MKEFKKDAKILGELIHTQKGYAFKSKWYTEEGYPIIKVSDFTEDSICSDNLVHIPKNIANEYLKYEP</sequence>
<gene>
    <name evidence="3" type="ORF">MSSIH_2209</name>
</gene>
<dbReference type="HOGENOM" id="CLU_2802312_0_0_2"/>
<dbReference type="InterPro" id="IPR044946">
    <property type="entry name" value="Restrct_endonuc_typeI_TRD_sf"/>
</dbReference>
<dbReference type="GeneID" id="41606297"/>
<evidence type="ECO:0000256" key="2">
    <source>
        <dbReference type="ARBA" id="ARBA00023125"/>
    </source>
</evidence>
<dbReference type="AlphaFoldDB" id="A0A0E3PE66"/>
<accession>A0A0E3PE66</accession>
<dbReference type="GO" id="GO:0003677">
    <property type="term" value="F:DNA binding"/>
    <property type="evidence" value="ECO:0007669"/>
    <property type="project" value="UniProtKB-KW"/>
</dbReference>
<name>A0A0E3PE66_9EURY</name>
<organism evidence="3 4">
    <name type="scientific">Methanosarcina siciliae HI350</name>
    <dbReference type="NCBI Taxonomy" id="1434119"/>
    <lineage>
        <taxon>Archaea</taxon>
        <taxon>Methanobacteriati</taxon>
        <taxon>Methanobacteriota</taxon>
        <taxon>Stenosarchaea group</taxon>
        <taxon>Methanomicrobia</taxon>
        <taxon>Methanosarcinales</taxon>
        <taxon>Methanosarcinaceae</taxon>
        <taxon>Methanosarcina</taxon>
    </lineage>
</organism>
<dbReference type="KEGG" id="msz:MSSIH_2209"/>
<dbReference type="REBASE" id="109048">
    <property type="entry name" value="S1.Msi350ORF2208P"/>
</dbReference>
<protein>
    <submittedName>
        <fullName evidence="3">Uncharacterized protein</fullName>
    </submittedName>
</protein>
<dbReference type="Gene3D" id="3.90.220.20">
    <property type="entry name" value="DNA methylase specificity domains"/>
    <property type="match status" value="1"/>
</dbReference>
<dbReference type="RefSeq" id="WP_148705508.1">
    <property type="nucleotide sequence ID" value="NZ_CP009507.1"/>
</dbReference>
<keyword evidence="1" id="KW-0680">Restriction system</keyword>
<dbReference type="Proteomes" id="UP000033092">
    <property type="component" value="Chromosome"/>
</dbReference>
<evidence type="ECO:0000313" key="4">
    <source>
        <dbReference type="Proteomes" id="UP000033092"/>
    </source>
</evidence>
<evidence type="ECO:0000256" key="1">
    <source>
        <dbReference type="ARBA" id="ARBA00022747"/>
    </source>
</evidence>
<dbReference type="PATRIC" id="fig|1434119.4.peg.2883"/>
<proteinExistence type="predicted"/>
<reference evidence="3 4" key="1">
    <citation type="submission" date="2014-07" db="EMBL/GenBank/DDBJ databases">
        <title>Methanogenic archaea and the global carbon cycle.</title>
        <authorList>
            <person name="Henriksen J.R."/>
            <person name="Luke J."/>
            <person name="Reinhart S."/>
            <person name="Benedict M.N."/>
            <person name="Youngblut N.D."/>
            <person name="Metcalf M.E."/>
            <person name="Whitaker R.J."/>
            <person name="Metcalf W.W."/>
        </authorList>
    </citation>
    <scope>NUCLEOTIDE SEQUENCE [LARGE SCALE GENOMIC DNA]</scope>
    <source>
        <strain evidence="3 4">HI350</strain>
    </source>
</reference>
<dbReference type="EMBL" id="CP009507">
    <property type="protein sequence ID" value="AKB32899.1"/>
    <property type="molecule type" value="Genomic_DNA"/>
</dbReference>